<name>A0A9D7K1L0_9PROT</name>
<sequence>MGYWNRVMNTKNLSPTRYNGLAISLHWLSAILVIGAILLIETKGWFLKGSELRDAVRSWHFQLGAIVLLATAVRVLWMFAGRRPEPIAAKGSLEQRLGASAHGLLYLLLLALPLSGVMILIAAGNPVSLLGWPLPVSLDGTKEAAKSVKKIHELFGNAMIAVIVLHLVAALWHQFVRKDGLMQRMLPQRDKT</sequence>
<evidence type="ECO:0000313" key="16">
    <source>
        <dbReference type="Proteomes" id="UP000886689"/>
    </source>
</evidence>
<dbReference type="InterPro" id="IPR016174">
    <property type="entry name" value="Di-haem_cyt_TM"/>
</dbReference>
<feature type="domain" description="Cytochrome b561 bacterial/Ni-hydrogenase" evidence="14">
    <location>
        <begin position="17"/>
        <end position="187"/>
    </location>
</feature>
<accession>A0A9D7K1L0</accession>
<dbReference type="Gene3D" id="1.20.950.20">
    <property type="entry name" value="Transmembrane di-heme cytochromes, Chain C"/>
    <property type="match status" value="2"/>
</dbReference>
<keyword evidence="3" id="KW-0813">Transport</keyword>
<dbReference type="Pfam" id="PF01292">
    <property type="entry name" value="Ni_hydr_CYTB"/>
    <property type="match status" value="1"/>
</dbReference>
<evidence type="ECO:0000256" key="3">
    <source>
        <dbReference type="ARBA" id="ARBA00022448"/>
    </source>
</evidence>
<evidence type="ECO:0000256" key="11">
    <source>
        <dbReference type="ARBA" id="ARBA00023136"/>
    </source>
</evidence>
<feature type="transmembrane region" description="Helical" evidence="13">
    <location>
        <begin position="60"/>
        <end position="80"/>
    </location>
</feature>
<dbReference type="GO" id="GO:0009055">
    <property type="term" value="F:electron transfer activity"/>
    <property type="evidence" value="ECO:0007669"/>
    <property type="project" value="InterPro"/>
</dbReference>
<dbReference type="SUPFAM" id="SSF81342">
    <property type="entry name" value="Transmembrane di-heme cytochromes"/>
    <property type="match status" value="1"/>
</dbReference>
<dbReference type="GO" id="GO:0005886">
    <property type="term" value="C:plasma membrane"/>
    <property type="evidence" value="ECO:0007669"/>
    <property type="project" value="UniProtKB-SubCell"/>
</dbReference>
<keyword evidence="5" id="KW-0349">Heme</keyword>
<comment type="subcellular location">
    <subcellularLocation>
        <location evidence="2">Cell membrane</location>
        <topology evidence="2">Multi-pass membrane protein</topology>
    </subcellularLocation>
</comment>
<dbReference type="InterPro" id="IPR052168">
    <property type="entry name" value="Cytochrome_b561_oxidase"/>
</dbReference>
<dbReference type="GO" id="GO:0046872">
    <property type="term" value="F:metal ion binding"/>
    <property type="evidence" value="ECO:0007669"/>
    <property type="project" value="UniProtKB-KW"/>
</dbReference>
<gene>
    <name evidence="15" type="ORF">IPL58_05950</name>
</gene>
<comment type="similarity">
    <text evidence="12">Belongs to the cytochrome b561 family.</text>
</comment>
<evidence type="ECO:0000256" key="4">
    <source>
        <dbReference type="ARBA" id="ARBA00022475"/>
    </source>
</evidence>
<evidence type="ECO:0000256" key="13">
    <source>
        <dbReference type="SAM" id="Phobius"/>
    </source>
</evidence>
<evidence type="ECO:0000256" key="1">
    <source>
        <dbReference type="ARBA" id="ARBA00001970"/>
    </source>
</evidence>
<keyword evidence="6 13" id="KW-0812">Transmembrane</keyword>
<evidence type="ECO:0000256" key="6">
    <source>
        <dbReference type="ARBA" id="ARBA00022692"/>
    </source>
</evidence>
<evidence type="ECO:0000256" key="12">
    <source>
        <dbReference type="ARBA" id="ARBA00037975"/>
    </source>
</evidence>
<dbReference type="AlphaFoldDB" id="A0A9D7K1L0"/>
<proteinExistence type="inferred from homology"/>
<evidence type="ECO:0000256" key="9">
    <source>
        <dbReference type="ARBA" id="ARBA00022989"/>
    </source>
</evidence>
<organism evidence="15 16">
    <name type="scientific">Candidatus Proximibacter danicus</name>
    <dbReference type="NCBI Taxonomy" id="2954365"/>
    <lineage>
        <taxon>Bacteria</taxon>
        <taxon>Pseudomonadati</taxon>
        <taxon>Pseudomonadota</taxon>
        <taxon>Betaproteobacteria</taxon>
        <taxon>Candidatus Proximibacter</taxon>
    </lineage>
</organism>
<evidence type="ECO:0000256" key="5">
    <source>
        <dbReference type="ARBA" id="ARBA00022617"/>
    </source>
</evidence>
<keyword evidence="10" id="KW-0408">Iron</keyword>
<dbReference type="InterPro" id="IPR011577">
    <property type="entry name" value="Cyt_b561_bac/Ni-Hgenase"/>
</dbReference>
<dbReference type="Proteomes" id="UP000886689">
    <property type="component" value="Unassembled WGS sequence"/>
</dbReference>
<dbReference type="PANTHER" id="PTHR30529">
    <property type="entry name" value="CYTOCHROME B561"/>
    <property type="match status" value="1"/>
</dbReference>
<dbReference type="EMBL" id="JADJUC010000004">
    <property type="protein sequence ID" value="MBK8523689.1"/>
    <property type="molecule type" value="Genomic_DNA"/>
</dbReference>
<feature type="transmembrane region" description="Helical" evidence="13">
    <location>
        <begin position="101"/>
        <end position="123"/>
    </location>
</feature>
<evidence type="ECO:0000256" key="2">
    <source>
        <dbReference type="ARBA" id="ARBA00004651"/>
    </source>
</evidence>
<evidence type="ECO:0000313" key="15">
    <source>
        <dbReference type="EMBL" id="MBK8523689.1"/>
    </source>
</evidence>
<keyword evidence="11 13" id="KW-0472">Membrane</keyword>
<reference evidence="15" key="1">
    <citation type="submission" date="2020-10" db="EMBL/GenBank/DDBJ databases">
        <title>Connecting structure to function with the recovery of over 1000 high-quality activated sludge metagenome-assembled genomes encoding full-length rRNA genes using long-read sequencing.</title>
        <authorList>
            <person name="Singleton C.M."/>
            <person name="Petriglieri F."/>
            <person name="Kristensen J.M."/>
            <person name="Kirkegaard R.H."/>
            <person name="Michaelsen T.Y."/>
            <person name="Andersen M.H."/>
            <person name="Karst S.M."/>
            <person name="Dueholm M.S."/>
            <person name="Nielsen P.H."/>
            <person name="Albertsen M."/>
        </authorList>
    </citation>
    <scope>NUCLEOTIDE SEQUENCE</scope>
    <source>
        <strain evidence="15">Hirt_18-Q3-R61-65_BATAC.395</strain>
    </source>
</reference>
<evidence type="ECO:0000259" key="14">
    <source>
        <dbReference type="Pfam" id="PF01292"/>
    </source>
</evidence>
<comment type="cofactor">
    <cofactor evidence="1">
        <name>heme b</name>
        <dbReference type="ChEBI" id="CHEBI:60344"/>
    </cofactor>
</comment>
<keyword evidence="9 13" id="KW-1133">Transmembrane helix</keyword>
<feature type="transmembrane region" description="Helical" evidence="13">
    <location>
        <begin position="21"/>
        <end position="40"/>
    </location>
</feature>
<keyword evidence="8" id="KW-0249">Electron transport</keyword>
<dbReference type="GO" id="GO:0022904">
    <property type="term" value="P:respiratory electron transport chain"/>
    <property type="evidence" value="ECO:0007669"/>
    <property type="project" value="InterPro"/>
</dbReference>
<evidence type="ECO:0000256" key="8">
    <source>
        <dbReference type="ARBA" id="ARBA00022982"/>
    </source>
</evidence>
<evidence type="ECO:0000256" key="7">
    <source>
        <dbReference type="ARBA" id="ARBA00022723"/>
    </source>
</evidence>
<protein>
    <submittedName>
        <fullName evidence="15">Cytochrome b</fullName>
    </submittedName>
</protein>
<dbReference type="GO" id="GO:0020037">
    <property type="term" value="F:heme binding"/>
    <property type="evidence" value="ECO:0007669"/>
    <property type="project" value="TreeGrafter"/>
</dbReference>
<comment type="caution">
    <text evidence="15">The sequence shown here is derived from an EMBL/GenBank/DDBJ whole genome shotgun (WGS) entry which is preliminary data.</text>
</comment>
<feature type="transmembrane region" description="Helical" evidence="13">
    <location>
        <begin position="154"/>
        <end position="176"/>
    </location>
</feature>
<evidence type="ECO:0000256" key="10">
    <source>
        <dbReference type="ARBA" id="ARBA00023004"/>
    </source>
</evidence>
<dbReference type="PANTHER" id="PTHR30529:SF3">
    <property type="entry name" value="CYTOCHROME B561 HOMOLOG 1"/>
    <property type="match status" value="1"/>
</dbReference>
<keyword evidence="4" id="KW-1003">Cell membrane</keyword>
<keyword evidence="7" id="KW-0479">Metal-binding</keyword>